<protein>
    <submittedName>
        <fullName evidence="2">Uncharacterized protein</fullName>
    </submittedName>
</protein>
<organism evidence="2 3">
    <name type="scientific">Portunus trituberculatus</name>
    <name type="common">Swimming crab</name>
    <name type="synonym">Neptunus trituberculatus</name>
    <dbReference type="NCBI Taxonomy" id="210409"/>
    <lineage>
        <taxon>Eukaryota</taxon>
        <taxon>Metazoa</taxon>
        <taxon>Ecdysozoa</taxon>
        <taxon>Arthropoda</taxon>
        <taxon>Crustacea</taxon>
        <taxon>Multicrustacea</taxon>
        <taxon>Malacostraca</taxon>
        <taxon>Eumalacostraca</taxon>
        <taxon>Eucarida</taxon>
        <taxon>Decapoda</taxon>
        <taxon>Pleocyemata</taxon>
        <taxon>Brachyura</taxon>
        <taxon>Eubrachyura</taxon>
        <taxon>Portunoidea</taxon>
        <taxon>Portunidae</taxon>
        <taxon>Portuninae</taxon>
        <taxon>Portunus</taxon>
    </lineage>
</organism>
<gene>
    <name evidence="2" type="ORF">E2C01_085422</name>
</gene>
<name>A0A5B7JDK3_PORTR</name>
<evidence type="ECO:0000256" key="1">
    <source>
        <dbReference type="SAM" id="MobiDB-lite"/>
    </source>
</evidence>
<keyword evidence="3" id="KW-1185">Reference proteome</keyword>
<dbReference type="EMBL" id="VSRR010084393">
    <property type="protein sequence ID" value="MPC90434.1"/>
    <property type="molecule type" value="Genomic_DNA"/>
</dbReference>
<dbReference type="Proteomes" id="UP000324222">
    <property type="component" value="Unassembled WGS sequence"/>
</dbReference>
<evidence type="ECO:0000313" key="3">
    <source>
        <dbReference type="Proteomes" id="UP000324222"/>
    </source>
</evidence>
<evidence type="ECO:0000313" key="2">
    <source>
        <dbReference type="EMBL" id="MPC90434.1"/>
    </source>
</evidence>
<comment type="caution">
    <text evidence="2">The sequence shown here is derived from an EMBL/GenBank/DDBJ whole genome shotgun (WGS) entry which is preliminary data.</text>
</comment>
<feature type="compositionally biased region" description="Polar residues" evidence="1">
    <location>
        <begin position="14"/>
        <end position="24"/>
    </location>
</feature>
<dbReference type="AlphaFoldDB" id="A0A5B7JDK3"/>
<reference evidence="2 3" key="1">
    <citation type="submission" date="2019-05" db="EMBL/GenBank/DDBJ databases">
        <title>Another draft genome of Portunus trituberculatus and its Hox gene families provides insights of decapod evolution.</title>
        <authorList>
            <person name="Jeong J.-H."/>
            <person name="Song I."/>
            <person name="Kim S."/>
            <person name="Choi T."/>
            <person name="Kim D."/>
            <person name="Ryu S."/>
            <person name="Kim W."/>
        </authorList>
    </citation>
    <scope>NUCLEOTIDE SEQUENCE [LARGE SCALE GENOMIC DNA]</scope>
    <source>
        <tissue evidence="2">Muscle</tissue>
    </source>
</reference>
<feature type="region of interest" description="Disordered" evidence="1">
    <location>
        <begin position="1"/>
        <end position="57"/>
    </location>
</feature>
<accession>A0A5B7JDK3</accession>
<proteinExistence type="predicted"/>
<sequence length="96" mass="9672">MLFTATGCFGGPQATHSNTTSSLPPSRFAPIHPPSLIPASHSTVAAKSSEGKPYELSGDSVECGESCIVQGRGRSERKLQAATTATTVVAVGVGAG</sequence>